<proteinExistence type="predicted"/>
<dbReference type="Proteomes" id="UP001607302">
    <property type="component" value="Unassembled WGS sequence"/>
</dbReference>
<dbReference type="AlphaFoldDB" id="A0ABD2B2H9"/>
<dbReference type="EMBL" id="JAUDFV010000133">
    <property type="protein sequence ID" value="KAL2726932.1"/>
    <property type="molecule type" value="Genomic_DNA"/>
</dbReference>
<evidence type="ECO:0000313" key="3">
    <source>
        <dbReference type="Proteomes" id="UP001607302"/>
    </source>
</evidence>
<evidence type="ECO:0000256" key="1">
    <source>
        <dbReference type="SAM" id="SignalP"/>
    </source>
</evidence>
<evidence type="ECO:0000313" key="2">
    <source>
        <dbReference type="EMBL" id="KAL2726932.1"/>
    </source>
</evidence>
<keyword evidence="1" id="KW-0732">Signal</keyword>
<gene>
    <name evidence="2" type="ORF">V1478_007210</name>
</gene>
<feature type="signal peptide" evidence="1">
    <location>
        <begin position="1"/>
        <end position="21"/>
    </location>
</feature>
<sequence>MQPSEWLHIIYLKILISRSLAMCDVHKIKPLMDFNNYWINPVPASNKQELRQTYILDWRSLATGDVNIVGPLMDFDKLYCNRARSNEVIESCVAKIKISRNCVQCSH</sequence>
<protein>
    <submittedName>
        <fullName evidence="2">Uncharacterized protein</fullName>
    </submittedName>
</protein>
<organism evidence="2 3">
    <name type="scientific">Vespula squamosa</name>
    <name type="common">Southern yellow jacket</name>
    <name type="synonym">Wasp</name>
    <dbReference type="NCBI Taxonomy" id="30214"/>
    <lineage>
        <taxon>Eukaryota</taxon>
        <taxon>Metazoa</taxon>
        <taxon>Ecdysozoa</taxon>
        <taxon>Arthropoda</taxon>
        <taxon>Hexapoda</taxon>
        <taxon>Insecta</taxon>
        <taxon>Pterygota</taxon>
        <taxon>Neoptera</taxon>
        <taxon>Endopterygota</taxon>
        <taxon>Hymenoptera</taxon>
        <taxon>Apocrita</taxon>
        <taxon>Aculeata</taxon>
        <taxon>Vespoidea</taxon>
        <taxon>Vespidae</taxon>
        <taxon>Vespinae</taxon>
        <taxon>Vespula</taxon>
    </lineage>
</organism>
<accession>A0ABD2B2H9</accession>
<reference evidence="2 3" key="1">
    <citation type="journal article" date="2024" name="Ann. Entomol. Soc. Am.">
        <title>Genomic analyses of the southern and eastern yellowjacket wasps (Hymenoptera: Vespidae) reveal evolutionary signatures of social life.</title>
        <authorList>
            <person name="Catto M.A."/>
            <person name="Caine P.B."/>
            <person name="Orr S.E."/>
            <person name="Hunt B.G."/>
            <person name="Goodisman M.A.D."/>
        </authorList>
    </citation>
    <scope>NUCLEOTIDE SEQUENCE [LARGE SCALE GENOMIC DNA]</scope>
    <source>
        <strain evidence="2">233</strain>
        <tissue evidence="2">Head and thorax</tissue>
    </source>
</reference>
<comment type="caution">
    <text evidence="2">The sequence shown here is derived from an EMBL/GenBank/DDBJ whole genome shotgun (WGS) entry which is preliminary data.</text>
</comment>
<keyword evidence="3" id="KW-1185">Reference proteome</keyword>
<name>A0ABD2B2H9_VESSQ</name>
<feature type="chain" id="PRO_5044767824" evidence="1">
    <location>
        <begin position="22"/>
        <end position="107"/>
    </location>
</feature>